<dbReference type="InterPro" id="IPR029787">
    <property type="entry name" value="Nucleotide_cyclase"/>
</dbReference>
<protein>
    <recommendedName>
        <fullName evidence="6">Bifunctional diguanylate cyclase/phosphodiesterase</fullName>
    </recommendedName>
</protein>
<feature type="domain" description="EAL" evidence="2">
    <location>
        <begin position="402"/>
        <end position="658"/>
    </location>
</feature>
<dbReference type="Gene3D" id="3.30.450.40">
    <property type="match status" value="1"/>
</dbReference>
<sequence>MATELAQENARLRRRLEREVKIRRTAEDIAEHGLRDLYQKQRELEFLSQITIMANQGGSAQEVLKDALEYMCRFTGWSAAHAYIVAGHGPTLRMWPSNIWYGAPGVDLTEFQTATAGSIFAEGEGLPGRVWAAAAPVWVDDFVKSGFVRREAALRCGLRAGFGVPLLIGPDVVAALEFFGPNPMPEDPALTRMIRQAGTQLGRVIERDRANDGMHDALHDALTGLPNRPHFLREVDEAFRESSLDRNTGFCVMFIDLERFKLVNDSLGHAAGDALITQVGARLMASVRAKDFTGHTGDSTPEALLARMGGDEFTILVRGVATSQDAVAIADRIHAVLGNPFRVEGHEVVTSASIGIAMSTAEHCSADELVRHADMAMYEAKSRGKGRTELYDDGMQTSATRTLDLQAELRAAVRAEAFELHYQPVVSLADDQVVGVEALVRWRTSPTTLRYPDEFIRIAEETGLIVPLGMWVLRQACLAARRWNDGHGDRPSLTVGVNLSPRQFTQPDLVERVSAILTETGVQPEQLRLEITETMTMDDAEYAADVLNRLRALGIQLSMDDFGTGFSCLSYLHRFPLQVLKIDRSFISRMETNMESLQIVKTIVVLARSLGMEVVAEGAENAEEIARLRSLGCTFCQGNYFSPPLTAEEIDALLTPPRPNRRLGEEVRAEPAISSTSARH</sequence>
<dbReference type="KEGG" id="many:MANY_24910"/>
<dbReference type="Pfam" id="PF00563">
    <property type="entry name" value="EAL"/>
    <property type="match status" value="1"/>
</dbReference>
<dbReference type="InterPro" id="IPR001633">
    <property type="entry name" value="EAL_dom"/>
</dbReference>
<evidence type="ECO:0000313" key="5">
    <source>
        <dbReference type="Proteomes" id="UP000467249"/>
    </source>
</evidence>
<dbReference type="PANTHER" id="PTHR44757">
    <property type="entry name" value="DIGUANYLATE CYCLASE DGCP"/>
    <property type="match status" value="1"/>
</dbReference>
<evidence type="ECO:0008006" key="6">
    <source>
        <dbReference type="Google" id="ProtNLM"/>
    </source>
</evidence>
<proteinExistence type="predicted"/>
<dbReference type="PANTHER" id="PTHR44757:SF2">
    <property type="entry name" value="BIOFILM ARCHITECTURE MAINTENANCE PROTEIN MBAA"/>
    <property type="match status" value="1"/>
</dbReference>
<evidence type="ECO:0000256" key="1">
    <source>
        <dbReference type="SAM" id="MobiDB-lite"/>
    </source>
</evidence>
<dbReference type="SMART" id="SM00267">
    <property type="entry name" value="GGDEF"/>
    <property type="match status" value="1"/>
</dbReference>
<dbReference type="PROSITE" id="PS50887">
    <property type="entry name" value="GGDEF"/>
    <property type="match status" value="1"/>
</dbReference>
<accession>A0A6N4WAT1</accession>
<dbReference type="SUPFAM" id="SSF55781">
    <property type="entry name" value="GAF domain-like"/>
    <property type="match status" value="1"/>
</dbReference>
<name>A0A6N4WAT1_9MYCO</name>
<feature type="region of interest" description="Disordered" evidence="1">
    <location>
        <begin position="656"/>
        <end position="680"/>
    </location>
</feature>
<reference evidence="4 5" key="1">
    <citation type="journal article" date="2019" name="Emerg. Microbes Infect.">
        <title>Comprehensive subspecies identification of 175 nontuberculous mycobacteria species based on 7547 genomic profiles.</title>
        <authorList>
            <person name="Matsumoto Y."/>
            <person name="Kinjo T."/>
            <person name="Motooka D."/>
            <person name="Nabeya D."/>
            <person name="Jung N."/>
            <person name="Uechi K."/>
            <person name="Horii T."/>
            <person name="Iida T."/>
            <person name="Fujita J."/>
            <person name="Nakamura S."/>
        </authorList>
    </citation>
    <scope>NUCLEOTIDE SEQUENCE [LARGE SCALE GENOMIC DNA]</scope>
    <source>
        <strain evidence="4 5">JCM 30275</strain>
    </source>
</reference>
<dbReference type="InterPro" id="IPR029016">
    <property type="entry name" value="GAF-like_dom_sf"/>
</dbReference>
<dbReference type="Gene3D" id="3.20.20.450">
    <property type="entry name" value="EAL domain"/>
    <property type="match status" value="1"/>
</dbReference>
<dbReference type="NCBIfam" id="TIGR00254">
    <property type="entry name" value="GGDEF"/>
    <property type="match status" value="1"/>
</dbReference>
<dbReference type="EMBL" id="AP022620">
    <property type="protein sequence ID" value="BBZ77154.1"/>
    <property type="molecule type" value="Genomic_DNA"/>
</dbReference>
<dbReference type="CDD" id="cd01949">
    <property type="entry name" value="GGDEF"/>
    <property type="match status" value="1"/>
</dbReference>
<dbReference type="SUPFAM" id="SSF55073">
    <property type="entry name" value="Nucleotide cyclase"/>
    <property type="match status" value="1"/>
</dbReference>
<dbReference type="Gene3D" id="3.30.70.270">
    <property type="match status" value="1"/>
</dbReference>
<dbReference type="AlphaFoldDB" id="A0A6N4WAT1"/>
<dbReference type="InterPro" id="IPR035919">
    <property type="entry name" value="EAL_sf"/>
</dbReference>
<evidence type="ECO:0000259" key="3">
    <source>
        <dbReference type="PROSITE" id="PS50887"/>
    </source>
</evidence>
<feature type="domain" description="GGDEF" evidence="3">
    <location>
        <begin position="248"/>
        <end position="393"/>
    </location>
</feature>
<gene>
    <name evidence="4" type="ORF">MANY_24910</name>
</gene>
<dbReference type="Pfam" id="PF13185">
    <property type="entry name" value="GAF_2"/>
    <property type="match status" value="1"/>
</dbReference>
<evidence type="ECO:0000259" key="2">
    <source>
        <dbReference type="PROSITE" id="PS50883"/>
    </source>
</evidence>
<dbReference type="Pfam" id="PF00990">
    <property type="entry name" value="GGDEF"/>
    <property type="match status" value="1"/>
</dbReference>
<dbReference type="CDD" id="cd01948">
    <property type="entry name" value="EAL"/>
    <property type="match status" value="1"/>
</dbReference>
<dbReference type="Proteomes" id="UP000467249">
    <property type="component" value="Chromosome"/>
</dbReference>
<dbReference type="InterPro" id="IPR003018">
    <property type="entry name" value="GAF"/>
</dbReference>
<evidence type="ECO:0000313" key="4">
    <source>
        <dbReference type="EMBL" id="BBZ77154.1"/>
    </source>
</evidence>
<keyword evidence="5" id="KW-1185">Reference proteome</keyword>
<dbReference type="InterPro" id="IPR000160">
    <property type="entry name" value="GGDEF_dom"/>
</dbReference>
<dbReference type="InterPro" id="IPR052155">
    <property type="entry name" value="Biofilm_reg_signaling"/>
</dbReference>
<dbReference type="SMART" id="SM00052">
    <property type="entry name" value="EAL"/>
    <property type="match status" value="1"/>
</dbReference>
<dbReference type="SUPFAM" id="SSF141868">
    <property type="entry name" value="EAL domain-like"/>
    <property type="match status" value="1"/>
</dbReference>
<organism evidence="4 5">
    <name type="scientific">Mycolicibacterium anyangense</name>
    <dbReference type="NCBI Taxonomy" id="1431246"/>
    <lineage>
        <taxon>Bacteria</taxon>
        <taxon>Bacillati</taxon>
        <taxon>Actinomycetota</taxon>
        <taxon>Actinomycetes</taxon>
        <taxon>Mycobacteriales</taxon>
        <taxon>Mycobacteriaceae</taxon>
        <taxon>Mycolicibacterium</taxon>
    </lineage>
</organism>
<dbReference type="PROSITE" id="PS50883">
    <property type="entry name" value="EAL"/>
    <property type="match status" value="1"/>
</dbReference>
<dbReference type="InterPro" id="IPR043128">
    <property type="entry name" value="Rev_trsase/Diguanyl_cyclase"/>
</dbReference>